<proteinExistence type="predicted"/>
<dbReference type="Proteomes" id="UP001152646">
    <property type="component" value="Unassembled WGS sequence"/>
</dbReference>
<dbReference type="OrthoDB" id="4358740at2759"/>
<sequence length="104" mass="12154">MKKENLDSQDYRSSATKIFSEVFPERESDPRILFLGIDVTLSSVFAFRQNKRRRDWVIFRWPQGDEYLSAQSADVHNVKGFGRPTFLEDHASRLEHSNPSEFST</sequence>
<evidence type="ECO:0000313" key="2">
    <source>
        <dbReference type="Proteomes" id="UP001152646"/>
    </source>
</evidence>
<accession>A0A9W4NPS0</accession>
<organism evidence="1 2">
    <name type="scientific">Penicillium salamii</name>
    <dbReference type="NCBI Taxonomy" id="1612424"/>
    <lineage>
        <taxon>Eukaryota</taxon>
        <taxon>Fungi</taxon>
        <taxon>Dikarya</taxon>
        <taxon>Ascomycota</taxon>
        <taxon>Pezizomycotina</taxon>
        <taxon>Eurotiomycetes</taxon>
        <taxon>Eurotiomycetidae</taxon>
        <taxon>Eurotiales</taxon>
        <taxon>Aspergillaceae</taxon>
        <taxon>Penicillium</taxon>
    </lineage>
</organism>
<gene>
    <name evidence="1" type="ORF">PSALAMII_LOCUS8609</name>
</gene>
<comment type="caution">
    <text evidence="1">The sequence shown here is derived from an EMBL/GenBank/DDBJ whole genome shotgun (WGS) entry which is preliminary data.</text>
</comment>
<reference evidence="1" key="1">
    <citation type="submission" date="2021-07" db="EMBL/GenBank/DDBJ databases">
        <authorList>
            <person name="Branca A.L. A."/>
        </authorList>
    </citation>
    <scope>NUCLEOTIDE SEQUENCE</scope>
</reference>
<evidence type="ECO:0000313" key="1">
    <source>
        <dbReference type="EMBL" id="CAG8405588.1"/>
    </source>
</evidence>
<protein>
    <submittedName>
        <fullName evidence="1">Uncharacterized protein</fullName>
    </submittedName>
</protein>
<dbReference type="EMBL" id="CAJVPA010000211">
    <property type="protein sequence ID" value="CAG8405588.1"/>
    <property type="molecule type" value="Genomic_DNA"/>
</dbReference>
<dbReference type="AlphaFoldDB" id="A0A9W4NPS0"/>
<name>A0A9W4NPS0_9EURO</name>